<evidence type="ECO:0000313" key="5">
    <source>
        <dbReference type="Proteomes" id="UP000184204"/>
    </source>
</evidence>
<reference evidence="2 4" key="1">
    <citation type="journal article" date="2016" name="Genome Announc.">
        <title>Complete Genome Sequence of the Amino Acid-Fermenting Clostridium propionicum X2 (DSM 1682).</title>
        <authorList>
            <person name="Poehlein A."/>
            <person name="Schlien K."/>
            <person name="Chowdhury N.P."/>
            <person name="Gottschalk G."/>
            <person name="Buckel W."/>
            <person name="Daniel R."/>
        </authorList>
    </citation>
    <scope>NUCLEOTIDE SEQUENCE [LARGE SCALE GENOMIC DNA]</scope>
    <source>
        <strain evidence="2 4">X2</strain>
    </source>
</reference>
<feature type="domain" description="RCK N-terminal" evidence="1">
    <location>
        <begin position="1"/>
        <end position="117"/>
    </location>
</feature>
<dbReference type="SUPFAM" id="SSF116726">
    <property type="entry name" value="TrkA C-terminal domain-like"/>
    <property type="match status" value="1"/>
</dbReference>
<dbReference type="RefSeq" id="WP_066047768.1">
    <property type="nucleotide sequence ID" value="NZ_CP014223.1"/>
</dbReference>
<dbReference type="Gene3D" id="3.30.70.1450">
    <property type="entry name" value="Regulator of K+ conductance, C-terminal domain"/>
    <property type="match status" value="1"/>
</dbReference>
<protein>
    <submittedName>
        <fullName evidence="2">Ktr system potassium uptake protein A</fullName>
    </submittedName>
    <submittedName>
        <fullName evidence="3">Trk system potassium uptake protein TrkA</fullName>
    </submittedName>
</protein>
<dbReference type="AlphaFoldDB" id="A0A110A774"/>
<reference evidence="3" key="3">
    <citation type="submission" date="2016-11" db="EMBL/GenBank/DDBJ databases">
        <authorList>
            <person name="Varghese N."/>
            <person name="Submissions S."/>
        </authorList>
    </citation>
    <scope>NUCLEOTIDE SEQUENCE</scope>
    <source>
        <strain evidence="3">DSM 1682</strain>
    </source>
</reference>
<dbReference type="InterPro" id="IPR036291">
    <property type="entry name" value="NAD(P)-bd_dom_sf"/>
</dbReference>
<dbReference type="Proteomes" id="UP000068026">
    <property type="component" value="Chromosome"/>
</dbReference>
<gene>
    <name evidence="2" type="primary">ktrA_2</name>
    <name evidence="2" type="ORF">CPRO_06360</name>
    <name evidence="3" type="ORF">SAMN02745151_00842</name>
</gene>
<sequence>MKSILIVGLGRFGRHMAHKLVEQGNSVLAVEKSEERADNAINIVPNIQIGDAANEVFAQSLGVSNFDLCVIAIGDDFQISLEITVLFKDLGAKFILARASREVHRKLLLRNGADHVVYAEREMAERLAIKYGSKNLFDYIELTPEAAIYEMRVPESWYGKTILEKSVRTRYHISILATKKKGQIIPLPQPEHVFTSDETLIVFGGKTAARDLLK</sequence>
<dbReference type="InterPro" id="IPR006037">
    <property type="entry name" value="RCK_C"/>
</dbReference>
<evidence type="ECO:0000313" key="3">
    <source>
        <dbReference type="EMBL" id="SHE46937.1"/>
    </source>
</evidence>
<reference evidence="4" key="2">
    <citation type="submission" date="2016-01" db="EMBL/GenBank/DDBJ databases">
        <authorList>
            <person name="Poehlein A."/>
            <person name="Schlien K."/>
            <person name="Gottschalk G."/>
            <person name="Buckel W."/>
            <person name="Daniel R."/>
        </authorList>
    </citation>
    <scope>NUCLEOTIDE SEQUENCE [LARGE SCALE GENOMIC DNA]</scope>
    <source>
        <strain evidence="4">X2</strain>
    </source>
</reference>
<proteinExistence type="predicted"/>
<dbReference type="PROSITE" id="PS51201">
    <property type="entry name" value="RCK_N"/>
    <property type="match status" value="1"/>
</dbReference>
<dbReference type="InterPro" id="IPR036721">
    <property type="entry name" value="RCK_C_sf"/>
</dbReference>
<reference evidence="5" key="4">
    <citation type="submission" date="2016-11" db="EMBL/GenBank/DDBJ databases">
        <authorList>
            <person name="Jaros S."/>
            <person name="Januszkiewicz K."/>
            <person name="Wedrychowicz H."/>
        </authorList>
    </citation>
    <scope>NUCLEOTIDE SEQUENCE [LARGE SCALE GENOMIC DNA]</scope>
    <source>
        <strain evidence="5">DSM 1682</strain>
    </source>
</reference>
<dbReference type="EMBL" id="CP014223">
    <property type="protein sequence ID" value="AMJ40238.1"/>
    <property type="molecule type" value="Genomic_DNA"/>
</dbReference>
<dbReference type="GO" id="GO:0008324">
    <property type="term" value="F:monoatomic cation transmembrane transporter activity"/>
    <property type="evidence" value="ECO:0007669"/>
    <property type="project" value="InterPro"/>
</dbReference>
<accession>A0A110A774</accession>
<evidence type="ECO:0000313" key="2">
    <source>
        <dbReference type="EMBL" id="AMJ40238.1"/>
    </source>
</evidence>
<dbReference type="OrthoDB" id="9776294at2"/>
<dbReference type="Proteomes" id="UP000184204">
    <property type="component" value="Unassembled WGS sequence"/>
</dbReference>
<dbReference type="Gene3D" id="3.40.50.720">
    <property type="entry name" value="NAD(P)-binding Rossmann-like Domain"/>
    <property type="match status" value="1"/>
</dbReference>
<dbReference type="InterPro" id="IPR003148">
    <property type="entry name" value="RCK_N"/>
</dbReference>
<dbReference type="InterPro" id="IPR050721">
    <property type="entry name" value="Trk_Ktr_HKT_K-transport"/>
</dbReference>
<dbReference type="KEGG" id="cpro:CPRO_06360"/>
<evidence type="ECO:0000259" key="1">
    <source>
        <dbReference type="PROSITE" id="PS51201"/>
    </source>
</evidence>
<dbReference type="Pfam" id="PF02254">
    <property type="entry name" value="TrkA_N"/>
    <property type="match status" value="1"/>
</dbReference>
<keyword evidence="4" id="KW-1185">Reference proteome</keyword>
<dbReference type="PANTHER" id="PTHR43833">
    <property type="entry name" value="POTASSIUM CHANNEL PROTEIN 2-RELATED-RELATED"/>
    <property type="match status" value="1"/>
</dbReference>
<dbReference type="PANTHER" id="PTHR43833:SF7">
    <property type="entry name" value="KTR SYSTEM POTASSIUM UPTAKE PROTEIN C"/>
    <property type="match status" value="1"/>
</dbReference>
<dbReference type="SUPFAM" id="SSF51735">
    <property type="entry name" value="NAD(P)-binding Rossmann-fold domains"/>
    <property type="match status" value="1"/>
</dbReference>
<name>A0A110A774_ANAPI</name>
<organism evidence="3 5">
    <name type="scientific">Anaerotignum propionicum DSM 1682</name>
    <dbReference type="NCBI Taxonomy" id="991789"/>
    <lineage>
        <taxon>Bacteria</taxon>
        <taxon>Bacillati</taxon>
        <taxon>Bacillota</taxon>
        <taxon>Clostridia</taxon>
        <taxon>Lachnospirales</taxon>
        <taxon>Anaerotignaceae</taxon>
        <taxon>Anaerotignum</taxon>
    </lineage>
</organism>
<dbReference type="Pfam" id="PF02080">
    <property type="entry name" value="TrkA_C"/>
    <property type="match status" value="1"/>
</dbReference>
<dbReference type="GO" id="GO:0006813">
    <property type="term" value="P:potassium ion transport"/>
    <property type="evidence" value="ECO:0007669"/>
    <property type="project" value="InterPro"/>
</dbReference>
<dbReference type="EMBL" id="FQUA01000002">
    <property type="protein sequence ID" value="SHE46937.1"/>
    <property type="molecule type" value="Genomic_DNA"/>
</dbReference>
<evidence type="ECO:0000313" key="4">
    <source>
        <dbReference type="Proteomes" id="UP000068026"/>
    </source>
</evidence>